<evidence type="ECO:0000313" key="2">
    <source>
        <dbReference type="EMBL" id="GAA0534778.1"/>
    </source>
</evidence>
<feature type="region of interest" description="Disordered" evidence="1">
    <location>
        <begin position="59"/>
        <end position="97"/>
    </location>
</feature>
<evidence type="ECO:0000256" key="1">
    <source>
        <dbReference type="SAM" id="MobiDB-lite"/>
    </source>
</evidence>
<accession>A0AAV3SNG0</accession>
<reference evidence="2" key="1">
    <citation type="journal article" date="2014" name="Int. J. Syst. Evol. Microbiol.">
        <title>Complete genome sequence of Corynebacterium casei LMG S-19264T (=DSM 44701T), isolated from a smear-ripened cheese.</title>
        <authorList>
            <consortium name="US DOE Joint Genome Institute (JGI-PGF)"/>
            <person name="Walter F."/>
            <person name="Albersmeier A."/>
            <person name="Kalinowski J."/>
            <person name="Ruckert C."/>
        </authorList>
    </citation>
    <scope>NUCLEOTIDE SEQUENCE</scope>
    <source>
        <strain evidence="2">JCM 14265</strain>
    </source>
</reference>
<gene>
    <name evidence="3" type="ORF">ABNG02_08580</name>
    <name evidence="2" type="ORF">GCM10008994_07120</name>
</gene>
<dbReference type="EMBL" id="BAAADQ010000002">
    <property type="protein sequence ID" value="GAA0534778.1"/>
    <property type="molecule type" value="Genomic_DNA"/>
</dbReference>
<feature type="region of interest" description="Disordered" evidence="1">
    <location>
        <begin position="417"/>
        <end position="442"/>
    </location>
</feature>
<name>A0AAV3SNG0_9EURY</name>
<dbReference type="InterPro" id="IPR011050">
    <property type="entry name" value="Pectin_lyase_fold/virulence"/>
</dbReference>
<dbReference type="Gene3D" id="2.160.20.10">
    <property type="entry name" value="Single-stranded right-handed beta-helix, Pectin lyase-like"/>
    <property type="match status" value="1"/>
</dbReference>
<dbReference type="AlphaFoldDB" id="A0AAV3SNG0"/>
<dbReference type="SUPFAM" id="SSF51126">
    <property type="entry name" value="Pectin lyase-like"/>
    <property type="match status" value="1"/>
</dbReference>
<comment type="caution">
    <text evidence="2">The sequence shown here is derived from an EMBL/GenBank/DDBJ whole genome shotgun (WGS) entry which is preliminary data.</text>
</comment>
<reference evidence="2" key="2">
    <citation type="submission" date="2023-12" db="EMBL/GenBank/DDBJ databases">
        <authorList>
            <person name="Sun Q."/>
            <person name="Inoue M."/>
        </authorList>
    </citation>
    <scope>NUCLEOTIDE SEQUENCE</scope>
    <source>
        <strain evidence="2">JCM 14265</strain>
    </source>
</reference>
<protein>
    <recommendedName>
        <fullName evidence="6">Right handed beta helix domain-containing protein</fullName>
    </recommendedName>
</protein>
<dbReference type="Proteomes" id="UP001567571">
    <property type="component" value="Unassembled WGS sequence"/>
</dbReference>
<organism evidence="2 4">
    <name type="scientific">Halorubrum ejinorense</name>
    <dbReference type="NCBI Taxonomy" id="425309"/>
    <lineage>
        <taxon>Archaea</taxon>
        <taxon>Methanobacteriati</taxon>
        <taxon>Methanobacteriota</taxon>
        <taxon>Stenosarchaea group</taxon>
        <taxon>Halobacteria</taxon>
        <taxon>Halobacteriales</taxon>
        <taxon>Haloferacaceae</taxon>
        <taxon>Halorubrum</taxon>
    </lineage>
</organism>
<evidence type="ECO:0000313" key="3">
    <source>
        <dbReference type="EMBL" id="MEZ3167377.1"/>
    </source>
</evidence>
<dbReference type="RefSeq" id="WP_343776716.1">
    <property type="nucleotide sequence ID" value="NZ_BAAADQ010000002.1"/>
</dbReference>
<feature type="compositionally biased region" description="Gly residues" evidence="1">
    <location>
        <begin position="1"/>
        <end position="21"/>
    </location>
</feature>
<sequence length="602" mass="62977">MTAGAGSGHRSGDEAGAGSGHRSGDDSRGVGDAAGARGRRPYLGAIGAAVASAAGCLGFARGDASKDPPADPDDGDGPSGDGPDGPGDGSDDEDLGTRHGIEFDRVLDAVDDLGLDPTGSAPANDRLEDALTEGTLVRFPEGEYRFLGEVVVSADRVGVFGDGDVRFLPPVGYTRPLFDSDSVPDDVLIENVDVDVSADDTTTGIRLECRNRFHIQDVEFLGRGTSESPAGTPSAFVLAIDNEDGRGVLRNAVAKKGSRIDGYKRGNGRIGVWVGWSNKGTVRIEGCDLREFGNNGVYGSRTPGNVEIVDCYFLNNNAASARIAGEGSYVEDCTVEIDLDRYTGGAVDTSTEFNTRAIVVEQGVQRAGAPPLPAGAEIRGCTLRARSSPRSQAVVEQSPVARSLVVRDTEIRCDIDGTPAVRRGPVGSLPYRPDRREPPPPHWTELRNVTVGGNAAGGVAVDLRFAPESAVIDCDIRCRGEGRDGVFFDHSPRSEVSGGEIRTDGHPIVVDVDLTTPPDEHVVCLGVDTVLERFGDAGLGVELTSDVPLLRALAQSAGTERVCLGLDAVPSLPDAGSVSSSLRISVDALEGDVPFGRVLDRP</sequence>
<evidence type="ECO:0000313" key="5">
    <source>
        <dbReference type="Proteomes" id="UP001567571"/>
    </source>
</evidence>
<feature type="region of interest" description="Disordered" evidence="1">
    <location>
        <begin position="1"/>
        <end position="38"/>
    </location>
</feature>
<proteinExistence type="predicted"/>
<keyword evidence="5" id="KW-1185">Reference proteome</keyword>
<evidence type="ECO:0008006" key="6">
    <source>
        <dbReference type="Google" id="ProtNLM"/>
    </source>
</evidence>
<evidence type="ECO:0000313" key="4">
    <source>
        <dbReference type="Proteomes" id="UP001501425"/>
    </source>
</evidence>
<reference evidence="3 5" key="3">
    <citation type="submission" date="2024-06" db="EMBL/GenBank/DDBJ databases">
        <title>Halorubrum miltondacostae sp. nov., a potential PHA producer isolated from an inland solar saltern in Rio Maior, Portugal.</title>
        <authorList>
            <person name="Albuquerque L."/>
            <person name="Viver T."/>
            <person name="Barroso C."/>
            <person name="Claudino R."/>
            <person name="Galvan M."/>
            <person name="Simoes G."/>
            <person name="Lobo Da Cunha A."/>
            <person name="Egas C."/>
        </authorList>
    </citation>
    <scope>NUCLEOTIDE SEQUENCE [LARGE SCALE GENOMIC DNA]</scope>
    <source>
        <strain evidence="3 5">DSM 18646</strain>
    </source>
</reference>
<feature type="compositionally biased region" description="Gly residues" evidence="1">
    <location>
        <begin position="77"/>
        <end position="88"/>
    </location>
</feature>
<dbReference type="EMBL" id="JBEDNW010000004">
    <property type="protein sequence ID" value="MEZ3167377.1"/>
    <property type="molecule type" value="Genomic_DNA"/>
</dbReference>
<dbReference type="Proteomes" id="UP001501425">
    <property type="component" value="Unassembled WGS sequence"/>
</dbReference>
<dbReference type="InterPro" id="IPR012334">
    <property type="entry name" value="Pectin_lyas_fold"/>
</dbReference>